<reference evidence="2 3" key="1">
    <citation type="submission" date="2018-11" db="EMBL/GenBank/DDBJ databases">
        <authorList>
            <person name="Da X."/>
        </authorList>
    </citation>
    <scope>NUCLEOTIDE SEQUENCE [LARGE SCALE GENOMIC DNA]</scope>
    <source>
        <strain evidence="2 3">S14-144</strain>
    </source>
</reference>
<dbReference type="KEGG" id="nak:EH165_02910"/>
<name>A0A3G8ZK87_9ACTN</name>
<feature type="compositionally biased region" description="Basic and acidic residues" evidence="1">
    <location>
        <begin position="325"/>
        <end position="334"/>
    </location>
</feature>
<dbReference type="Pfam" id="PF11228">
    <property type="entry name" value="DUF3027"/>
    <property type="match status" value="1"/>
</dbReference>
<evidence type="ECO:0000313" key="2">
    <source>
        <dbReference type="EMBL" id="AZI57265.1"/>
    </source>
</evidence>
<dbReference type="Proteomes" id="UP000268084">
    <property type="component" value="Chromosome"/>
</dbReference>
<sequence>MEAVTFAVVTADSAADPHPTESVAAPLHPRASVQISDTARDLARAAATEEALRPSSVGDFLDAVSEDDVAISVRFAVTDAGYAGWAWTVTVAIVPDAQPTISEVVMLPGDGALLAPEWLPWNERIRAGDLGVGDVLLPIDNDPRLVPAYLQSDDPAIEDLAHELGIGRVRVMGRIGRQDAAARWREGEFGPDSEMAKAAPVTCVQCAFYLPLAGSLGAVAGACGNEMSPADGRVVDSAYGCGAGSEVRVELIPSGFGDSMIDENTLDVHPKMVVDGPQPLDVDPRERFPIDEEPAGGQDENGGGESGDGESVDAAEWTAEAELAAEAHTHDEAVHGAGNEDS</sequence>
<dbReference type="AlphaFoldDB" id="A0A3G8ZK87"/>
<reference evidence="2 3" key="2">
    <citation type="submission" date="2018-12" db="EMBL/GenBank/DDBJ databases">
        <title>Nakamurella antarcticus sp. nov., isolated from Antarctica South Shetland Islands soil.</title>
        <authorList>
            <person name="Peng F."/>
        </authorList>
    </citation>
    <scope>NUCLEOTIDE SEQUENCE [LARGE SCALE GENOMIC DNA]</scope>
    <source>
        <strain evidence="2 3">S14-144</strain>
    </source>
</reference>
<evidence type="ECO:0000256" key="1">
    <source>
        <dbReference type="SAM" id="MobiDB-lite"/>
    </source>
</evidence>
<keyword evidence="3" id="KW-1185">Reference proteome</keyword>
<gene>
    <name evidence="2" type="ORF">EH165_02910</name>
</gene>
<dbReference type="OrthoDB" id="3210158at2"/>
<evidence type="ECO:0000313" key="3">
    <source>
        <dbReference type="Proteomes" id="UP000268084"/>
    </source>
</evidence>
<feature type="region of interest" description="Disordered" evidence="1">
    <location>
        <begin position="274"/>
        <end position="317"/>
    </location>
</feature>
<feature type="region of interest" description="Disordered" evidence="1">
    <location>
        <begin position="323"/>
        <end position="342"/>
    </location>
</feature>
<dbReference type="InterPro" id="IPR021391">
    <property type="entry name" value="DUF3027"/>
</dbReference>
<protein>
    <submittedName>
        <fullName evidence="2">DUF3027 domain-containing protein</fullName>
    </submittedName>
</protein>
<accession>A0A3G8ZK87</accession>
<organism evidence="2 3">
    <name type="scientific">Nakamurella antarctica</name>
    <dbReference type="NCBI Taxonomy" id="1902245"/>
    <lineage>
        <taxon>Bacteria</taxon>
        <taxon>Bacillati</taxon>
        <taxon>Actinomycetota</taxon>
        <taxon>Actinomycetes</taxon>
        <taxon>Nakamurellales</taxon>
        <taxon>Nakamurellaceae</taxon>
        <taxon>Nakamurella</taxon>
    </lineage>
</organism>
<proteinExistence type="predicted"/>
<dbReference type="EMBL" id="CP034170">
    <property type="protein sequence ID" value="AZI57265.1"/>
    <property type="molecule type" value="Genomic_DNA"/>
</dbReference>